<organism evidence="1 2">
    <name type="scientific">Nocardioides aurantiacus</name>
    <dbReference type="NCBI Taxonomy" id="86796"/>
    <lineage>
        <taxon>Bacteria</taxon>
        <taxon>Bacillati</taxon>
        <taxon>Actinomycetota</taxon>
        <taxon>Actinomycetes</taxon>
        <taxon>Propionibacteriales</taxon>
        <taxon>Nocardioidaceae</taxon>
        <taxon>Nocardioides</taxon>
    </lineage>
</organism>
<evidence type="ECO:0000313" key="1">
    <source>
        <dbReference type="EMBL" id="ROR91047.1"/>
    </source>
</evidence>
<name>A0A3N2CU40_9ACTN</name>
<sequence>MVGEVVLYKRWVLRPGVRLDDVVGLVRTRVVPRYRDLSPHAVIELHAVDESTVLAVQRWRSRGDLDTAFSSDRFQAWWAGYMPTLRAWDELVVFDVEWEAEVLG</sequence>
<dbReference type="AlphaFoldDB" id="A0A3N2CU40"/>
<accession>A0A3N2CU40</accession>
<keyword evidence="2" id="KW-1185">Reference proteome</keyword>
<evidence type="ECO:0000313" key="2">
    <source>
        <dbReference type="Proteomes" id="UP000281738"/>
    </source>
</evidence>
<dbReference type="InterPro" id="IPR011008">
    <property type="entry name" value="Dimeric_a/b-barrel"/>
</dbReference>
<dbReference type="Proteomes" id="UP000281738">
    <property type="component" value="Unassembled WGS sequence"/>
</dbReference>
<dbReference type="EMBL" id="RKHO01000001">
    <property type="protein sequence ID" value="ROR91047.1"/>
    <property type="molecule type" value="Genomic_DNA"/>
</dbReference>
<comment type="caution">
    <text evidence="1">The sequence shown here is derived from an EMBL/GenBank/DDBJ whole genome shotgun (WGS) entry which is preliminary data.</text>
</comment>
<dbReference type="SUPFAM" id="SSF54909">
    <property type="entry name" value="Dimeric alpha+beta barrel"/>
    <property type="match status" value="1"/>
</dbReference>
<protein>
    <submittedName>
        <fullName evidence="1">Uncharacterized protein</fullName>
    </submittedName>
</protein>
<gene>
    <name evidence="1" type="ORF">EDD33_1907</name>
</gene>
<proteinExistence type="predicted"/>
<reference evidence="1 2" key="1">
    <citation type="submission" date="2018-11" db="EMBL/GenBank/DDBJ databases">
        <title>Sequencing the genomes of 1000 actinobacteria strains.</title>
        <authorList>
            <person name="Klenk H.-P."/>
        </authorList>
    </citation>
    <scope>NUCLEOTIDE SEQUENCE [LARGE SCALE GENOMIC DNA]</scope>
    <source>
        <strain evidence="1 2">DSM 12652</strain>
    </source>
</reference>